<organism evidence="2 3">
    <name type="scientific">Acinetobacter nectaris CIP 110549</name>
    <dbReference type="NCBI Taxonomy" id="1392540"/>
    <lineage>
        <taxon>Bacteria</taxon>
        <taxon>Pseudomonadati</taxon>
        <taxon>Pseudomonadota</taxon>
        <taxon>Gammaproteobacteria</taxon>
        <taxon>Moraxellales</taxon>
        <taxon>Moraxellaceae</taxon>
        <taxon>Acinetobacter</taxon>
    </lineage>
</organism>
<keyword evidence="3" id="KW-1185">Reference proteome</keyword>
<reference evidence="2 3" key="1">
    <citation type="submission" date="2013-10" db="EMBL/GenBank/DDBJ databases">
        <title>The Genome Sequence of Acinetobacter nectaris CIP 110549.</title>
        <authorList>
            <consortium name="The Broad Institute Genomics Platform"/>
            <consortium name="The Broad Institute Genome Sequencing Center for Infectious Disease"/>
            <person name="Cerqueira G."/>
            <person name="Feldgarden M."/>
            <person name="Courvalin P."/>
            <person name="Grillot-Courvalin C."/>
            <person name="Clermont D."/>
            <person name="Rocha E."/>
            <person name="Yoon E.-J."/>
            <person name="Nemec A."/>
            <person name="Young S.K."/>
            <person name="Zeng Q."/>
            <person name="Gargeya S."/>
            <person name="Fitzgerald M."/>
            <person name="Abouelleil A."/>
            <person name="Alvarado L."/>
            <person name="Berlin A.M."/>
            <person name="Chapman S.B."/>
            <person name="Gainer-Dewar J."/>
            <person name="Goldberg J."/>
            <person name="Gnerre S."/>
            <person name="Griggs A."/>
            <person name="Gujja S."/>
            <person name="Hansen M."/>
            <person name="Howarth C."/>
            <person name="Imamovic A."/>
            <person name="Ireland A."/>
            <person name="Larimer J."/>
            <person name="McCowan C."/>
            <person name="Murphy C."/>
            <person name="Pearson M."/>
            <person name="Poon T.W."/>
            <person name="Priest M."/>
            <person name="Roberts A."/>
            <person name="Saif S."/>
            <person name="Shea T."/>
            <person name="Sykes S."/>
            <person name="Wortman J."/>
            <person name="Nusbaum C."/>
            <person name="Birren B."/>
        </authorList>
    </citation>
    <scope>NUCLEOTIDE SEQUENCE [LARGE SCALE GENOMIC DNA]</scope>
    <source>
        <strain evidence="2 3">CIP 110549</strain>
    </source>
</reference>
<feature type="domain" description="Bacterial mobilisation" evidence="1">
    <location>
        <begin position="102"/>
        <end position="126"/>
    </location>
</feature>
<evidence type="ECO:0000313" key="3">
    <source>
        <dbReference type="Proteomes" id="UP000023785"/>
    </source>
</evidence>
<dbReference type="eggNOG" id="ENOG5032ACF">
    <property type="taxonomic scope" value="Bacteria"/>
</dbReference>
<dbReference type="HOGENOM" id="CLU_128593_0_0_6"/>
<comment type="caution">
    <text evidence="2">The sequence shown here is derived from an EMBL/GenBank/DDBJ whole genome shotgun (WGS) entry which is preliminary data.</text>
</comment>
<dbReference type="AlphaFoldDB" id="V2TF79"/>
<gene>
    <name evidence="2" type="ORF">P256_02524</name>
</gene>
<dbReference type="STRING" id="1392540.P256_02524"/>
<dbReference type="InterPro" id="IPR008687">
    <property type="entry name" value="MobC"/>
</dbReference>
<name>V2TF79_9GAMM</name>
<accession>V2TF79</accession>
<dbReference type="Pfam" id="PF05713">
    <property type="entry name" value="MobC"/>
    <property type="match status" value="1"/>
</dbReference>
<sequence>MKNEIAIQKQQDQKQKQVRNIIKKYRFNQFELEQIDVILKMRNQSLTDFLRKAIQSEIQRSSFYVPTLKEFKNNFVLKPKYIKKTEIEIVKRYQNIDPKLLLELSRIGNNINQVARALNIIKKDSATELTKYDFLQCQIILKNFQSDFQSLLPGLPKIQRSEKAIEKRKAQLEKKGLEL</sequence>
<protein>
    <recommendedName>
        <fullName evidence="1">Bacterial mobilisation domain-containing protein</fullName>
    </recommendedName>
</protein>
<proteinExistence type="predicted"/>
<dbReference type="EMBL" id="AYER01000013">
    <property type="protein sequence ID" value="ESK36612.1"/>
    <property type="molecule type" value="Genomic_DNA"/>
</dbReference>
<evidence type="ECO:0000259" key="1">
    <source>
        <dbReference type="Pfam" id="PF05713"/>
    </source>
</evidence>
<dbReference type="Proteomes" id="UP000023785">
    <property type="component" value="Unassembled WGS sequence"/>
</dbReference>
<dbReference type="PATRIC" id="fig|1392540.3.peg.2433"/>
<evidence type="ECO:0000313" key="2">
    <source>
        <dbReference type="EMBL" id="ESK36612.1"/>
    </source>
</evidence>